<feature type="binding site" evidence="8">
    <location>
        <position position="179"/>
    </location>
    <ligand>
        <name>Zn(2+)</name>
        <dbReference type="ChEBI" id="CHEBI:29105"/>
        <label>2</label>
    </ligand>
</feature>
<feature type="binding site" evidence="8">
    <location>
        <position position="234"/>
    </location>
    <ligand>
        <name>Zn(2+)</name>
        <dbReference type="ChEBI" id="CHEBI:29105"/>
        <label>1</label>
    </ligand>
</feature>
<evidence type="ECO:0000313" key="9">
    <source>
        <dbReference type="EMBL" id="RNB90337.1"/>
    </source>
</evidence>
<evidence type="ECO:0000313" key="10">
    <source>
        <dbReference type="Proteomes" id="UP000271031"/>
    </source>
</evidence>
<evidence type="ECO:0000256" key="5">
    <source>
        <dbReference type="ARBA" id="ARBA00022801"/>
    </source>
</evidence>
<evidence type="ECO:0000256" key="7">
    <source>
        <dbReference type="PIRSR" id="PIRSR001123-1"/>
    </source>
</evidence>
<evidence type="ECO:0000256" key="1">
    <source>
        <dbReference type="ARBA" id="ARBA00006272"/>
    </source>
</evidence>
<evidence type="ECO:0000256" key="6">
    <source>
        <dbReference type="PIRNR" id="PIRNR001123"/>
    </source>
</evidence>
<dbReference type="InterPro" id="IPR008007">
    <property type="entry name" value="Peptidase_M42"/>
</dbReference>
<dbReference type="GO" id="GO:0006508">
    <property type="term" value="P:proteolysis"/>
    <property type="evidence" value="ECO:0007669"/>
    <property type="project" value="UniProtKB-KW"/>
</dbReference>
<dbReference type="GO" id="GO:0046872">
    <property type="term" value="F:metal ion binding"/>
    <property type="evidence" value="ECO:0007669"/>
    <property type="project" value="UniProtKB-UniRule"/>
</dbReference>
<dbReference type="Gene3D" id="2.40.30.40">
    <property type="entry name" value="Peptidase M42, domain 2"/>
    <property type="match status" value="1"/>
</dbReference>
<dbReference type="Gene3D" id="3.40.630.10">
    <property type="entry name" value="Zn peptidases"/>
    <property type="match status" value="1"/>
</dbReference>
<comment type="similarity">
    <text evidence="1 6">Belongs to the peptidase M42 family.</text>
</comment>
<reference evidence="9 10" key="1">
    <citation type="submission" date="2018-10" db="EMBL/GenBank/DDBJ databases">
        <title>Phylogenomics of Brevibacillus.</title>
        <authorList>
            <person name="Dunlap C."/>
        </authorList>
    </citation>
    <scope>NUCLEOTIDE SEQUENCE [LARGE SCALE GENOMIC DNA]</scope>
    <source>
        <strain evidence="9 10">JCM 15716</strain>
    </source>
</reference>
<dbReference type="CDD" id="cd05656">
    <property type="entry name" value="M42_Frv"/>
    <property type="match status" value="1"/>
</dbReference>
<dbReference type="PIRSF" id="PIRSF001123">
    <property type="entry name" value="PepA_GA"/>
    <property type="match status" value="1"/>
</dbReference>
<feature type="binding site" evidence="8">
    <location>
        <position position="322"/>
    </location>
    <ligand>
        <name>Zn(2+)</name>
        <dbReference type="ChEBI" id="CHEBI:29105"/>
        <label>2</label>
    </ligand>
</feature>
<dbReference type="PANTHER" id="PTHR32481:SF21">
    <property type="entry name" value="AMINOPEPTIDASE YSDC-RELATED"/>
    <property type="match status" value="1"/>
</dbReference>
<feature type="binding site" evidence="8">
    <location>
        <position position="179"/>
    </location>
    <ligand>
        <name>Zn(2+)</name>
        <dbReference type="ChEBI" id="CHEBI:29105"/>
        <label>1</label>
    </ligand>
</feature>
<feature type="binding site" evidence="8">
    <location>
        <position position="212"/>
    </location>
    <ligand>
        <name>Zn(2+)</name>
        <dbReference type="ChEBI" id="CHEBI:29105"/>
        <label>2</label>
    </ligand>
</feature>
<keyword evidence="4 8" id="KW-0479">Metal-binding</keyword>
<feature type="binding site" evidence="8">
    <location>
        <position position="65"/>
    </location>
    <ligand>
        <name>Zn(2+)</name>
        <dbReference type="ChEBI" id="CHEBI:29105"/>
        <label>1</label>
    </ligand>
</feature>
<dbReference type="AlphaFoldDB" id="A0A3M8DTN1"/>
<dbReference type="EMBL" id="RHHQ01000007">
    <property type="protein sequence ID" value="RNB90337.1"/>
    <property type="molecule type" value="Genomic_DNA"/>
</dbReference>
<dbReference type="InterPro" id="IPR023367">
    <property type="entry name" value="Peptidase_M42_dom2"/>
</dbReference>
<accession>A0A3M8DTN1</accession>
<sequence length="359" mass="39178">MDQRLQMFRELTEAPGAPGREGAVRRIMRGYVEPYADEILHDNLGSLIAKKTGIADGPKIAIAGHLDEVAFMVTQITEDGYIKFQPLGGWWAHVVLAQRVQIQTKDGFVDGVIGSVPPHLMTLEARRKMVEVKDMFIDVGAFNKKEAEEFGIRPGDAIIPVCPFTVMKNPKLLMAKAWDNRMGCAVVVDALKQLQTEQHPNTVYGIATVMEEVGTRGAGTAARLIQPDIAFAIDVGIAGDTPGINRNQANTKMGGGPELCLYDARMIAHQGLLQLVMDTAVEEGIPYQLTTIPGGGTDAGPMHTTGNGVPSLAISVPARYIHSHASIIHYDDYENLVKLIVAVLNRLDRETVEKLRTYE</sequence>
<dbReference type="GO" id="GO:0004177">
    <property type="term" value="F:aminopeptidase activity"/>
    <property type="evidence" value="ECO:0007669"/>
    <property type="project" value="UniProtKB-UniRule"/>
</dbReference>
<keyword evidence="5" id="KW-0378">Hydrolase</keyword>
<protein>
    <submittedName>
        <fullName evidence="9">M42 family peptidase</fullName>
    </submittedName>
</protein>
<dbReference type="PANTHER" id="PTHR32481">
    <property type="entry name" value="AMINOPEPTIDASE"/>
    <property type="match status" value="1"/>
</dbReference>
<dbReference type="OrthoDB" id="9772053at2"/>
<name>A0A3M8DTN1_9BACL</name>
<gene>
    <name evidence="9" type="ORF">EDM56_07425</name>
</gene>
<evidence type="ECO:0000256" key="8">
    <source>
        <dbReference type="PIRSR" id="PIRSR001123-2"/>
    </source>
</evidence>
<keyword evidence="3" id="KW-0645">Protease</keyword>
<evidence type="ECO:0000256" key="4">
    <source>
        <dbReference type="ARBA" id="ARBA00022723"/>
    </source>
</evidence>
<comment type="cofactor">
    <cofactor evidence="8">
        <name>a divalent metal cation</name>
        <dbReference type="ChEBI" id="CHEBI:60240"/>
    </cofactor>
    <text evidence="8">Binds 2 divalent metal cations per subunit.</text>
</comment>
<comment type="caution">
    <text evidence="9">The sequence shown here is derived from an EMBL/GenBank/DDBJ whole genome shotgun (WGS) entry which is preliminary data.</text>
</comment>
<keyword evidence="10" id="KW-1185">Reference proteome</keyword>
<feature type="active site" description="Proton acceptor" evidence="7">
    <location>
        <position position="211"/>
    </location>
</feature>
<keyword evidence="2" id="KW-0031">Aminopeptidase</keyword>
<dbReference type="InterPro" id="IPR051464">
    <property type="entry name" value="Peptidase_M42_aminopept"/>
</dbReference>
<evidence type="ECO:0000256" key="2">
    <source>
        <dbReference type="ARBA" id="ARBA00022438"/>
    </source>
</evidence>
<dbReference type="SUPFAM" id="SSF101821">
    <property type="entry name" value="Aminopeptidase/glucanase lid domain"/>
    <property type="match status" value="1"/>
</dbReference>
<evidence type="ECO:0000256" key="3">
    <source>
        <dbReference type="ARBA" id="ARBA00022670"/>
    </source>
</evidence>
<dbReference type="RefSeq" id="WP_122917265.1">
    <property type="nucleotide sequence ID" value="NZ_RHHQ01000007.1"/>
</dbReference>
<dbReference type="Proteomes" id="UP000271031">
    <property type="component" value="Unassembled WGS sequence"/>
</dbReference>
<proteinExistence type="inferred from homology"/>
<dbReference type="SUPFAM" id="SSF53187">
    <property type="entry name" value="Zn-dependent exopeptidases"/>
    <property type="match status" value="1"/>
</dbReference>
<organism evidence="9 10">
    <name type="scientific">Brevibacillus fluminis</name>
    <dbReference type="NCBI Taxonomy" id="511487"/>
    <lineage>
        <taxon>Bacteria</taxon>
        <taxon>Bacillati</taxon>
        <taxon>Bacillota</taxon>
        <taxon>Bacilli</taxon>
        <taxon>Bacillales</taxon>
        <taxon>Paenibacillaceae</taxon>
        <taxon>Brevibacillus</taxon>
    </lineage>
</organism>
<dbReference type="Pfam" id="PF05343">
    <property type="entry name" value="Peptidase_M42"/>
    <property type="match status" value="1"/>
</dbReference>